<sequence length="111" mass="12471">MDEAFLERCTSVLVKLSFNKAKSVLMFNNSCAYIEKHYSCLFSDNWISNANYNYQSLKSTYSAGQLALHLIMKGLEKNSDIECLSLAIFGNFTMTNNIVMETCYSAASCDS</sequence>
<proteinExistence type="predicted"/>
<evidence type="ECO:0000313" key="1">
    <source>
        <dbReference type="EMBL" id="KAJ0223014.1"/>
    </source>
</evidence>
<dbReference type="Proteomes" id="UP000235145">
    <property type="component" value="Unassembled WGS sequence"/>
</dbReference>
<dbReference type="AlphaFoldDB" id="A0A9R1XRR2"/>
<accession>A0A9R1XRR2</accession>
<gene>
    <name evidence="1" type="ORF">LSAT_V11C200100060</name>
</gene>
<comment type="caution">
    <text evidence="1">The sequence shown here is derived from an EMBL/GenBank/DDBJ whole genome shotgun (WGS) entry which is preliminary data.</text>
</comment>
<keyword evidence="2" id="KW-1185">Reference proteome</keyword>
<organism evidence="1 2">
    <name type="scientific">Lactuca sativa</name>
    <name type="common">Garden lettuce</name>
    <dbReference type="NCBI Taxonomy" id="4236"/>
    <lineage>
        <taxon>Eukaryota</taxon>
        <taxon>Viridiplantae</taxon>
        <taxon>Streptophyta</taxon>
        <taxon>Embryophyta</taxon>
        <taxon>Tracheophyta</taxon>
        <taxon>Spermatophyta</taxon>
        <taxon>Magnoliopsida</taxon>
        <taxon>eudicotyledons</taxon>
        <taxon>Gunneridae</taxon>
        <taxon>Pentapetalae</taxon>
        <taxon>asterids</taxon>
        <taxon>campanulids</taxon>
        <taxon>Asterales</taxon>
        <taxon>Asteraceae</taxon>
        <taxon>Cichorioideae</taxon>
        <taxon>Cichorieae</taxon>
        <taxon>Lactucinae</taxon>
        <taxon>Lactuca</taxon>
    </lineage>
</organism>
<name>A0A9R1XRR2_LACSA</name>
<evidence type="ECO:0000313" key="2">
    <source>
        <dbReference type="Proteomes" id="UP000235145"/>
    </source>
</evidence>
<reference evidence="1 2" key="1">
    <citation type="journal article" date="2017" name="Nat. Commun.">
        <title>Genome assembly with in vitro proximity ligation data and whole-genome triplication in lettuce.</title>
        <authorList>
            <person name="Reyes-Chin-Wo S."/>
            <person name="Wang Z."/>
            <person name="Yang X."/>
            <person name="Kozik A."/>
            <person name="Arikit S."/>
            <person name="Song C."/>
            <person name="Xia L."/>
            <person name="Froenicke L."/>
            <person name="Lavelle D.O."/>
            <person name="Truco M.J."/>
            <person name="Xia R."/>
            <person name="Zhu S."/>
            <person name="Xu C."/>
            <person name="Xu H."/>
            <person name="Xu X."/>
            <person name="Cox K."/>
            <person name="Korf I."/>
            <person name="Meyers B.C."/>
            <person name="Michelmore R.W."/>
        </authorList>
    </citation>
    <scope>NUCLEOTIDE SEQUENCE [LARGE SCALE GENOMIC DNA]</scope>
    <source>
        <strain evidence="2">cv. Salinas</strain>
        <tissue evidence="1">Seedlings</tissue>
    </source>
</reference>
<dbReference type="EMBL" id="NBSK02000002">
    <property type="protein sequence ID" value="KAJ0223014.1"/>
    <property type="molecule type" value="Genomic_DNA"/>
</dbReference>
<protein>
    <submittedName>
        <fullName evidence="1">Uncharacterized protein</fullName>
    </submittedName>
</protein>